<dbReference type="EMBL" id="LK032208">
    <property type="protein sequence ID" value="CDY27686.1"/>
    <property type="molecule type" value="Genomic_DNA"/>
</dbReference>
<dbReference type="SUPFAM" id="SSF50249">
    <property type="entry name" value="Nucleic acid-binding proteins"/>
    <property type="match status" value="1"/>
</dbReference>
<evidence type="ECO:0000313" key="3">
    <source>
        <dbReference type="EMBL" id="CDY27686.1"/>
    </source>
</evidence>
<protein>
    <submittedName>
        <fullName evidence="2">(rape) hypothetical protein</fullName>
    </submittedName>
    <submittedName>
        <fullName evidence="3">BnaUnng00360D protein</fullName>
    </submittedName>
</protein>
<dbReference type="InterPro" id="IPR012340">
    <property type="entry name" value="NA-bd_OB-fold"/>
</dbReference>
<feature type="compositionally biased region" description="Low complexity" evidence="1">
    <location>
        <begin position="266"/>
        <end position="278"/>
    </location>
</feature>
<proteinExistence type="predicted"/>
<evidence type="ECO:0000256" key="1">
    <source>
        <dbReference type="SAM" id="MobiDB-lite"/>
    </source>
</evidence>
<gene>
    <name evidence="3" type="primary">BnaUnng00360D</name>
    <name evidence="2" type="ORF">DARMORV10_C04P49090.1</name>
    <name evidence="3" type="ORF">GSBRNA2T00038464001</name>
</gene>
<reference evidence="3" key="1">
    <citation type="journal article" date="2014" name="Science">
        <title>Plant genetics. Early allopolyploid evolution in the post-Neolithic Brassica napus oilseed genome.</title>
        <authorList>
            <person name="Chalhoub B."/>
            <person name="Denoeud F."/>
            <person name="Liu S."/>
            <person name="Parkin I.A."/>
            <person name="Tang H."/>
            <person name="Wang X."/>
            <person name="Chiquet J."/>
            <person name="Belcram H."/>
            <person name="Tong C."/>
            <person name="Samans B."/>
            <person name="Correa M."/>
            <person name="Da Silva C."/>
            <person name="Just J."/>
            <person name="Falentin C."/>
            <person name="Koh C.S."/>
            <person name="Le Clainche I."/>
            <person name="Bernard M."/>
            <person name="Bento P."/>
            <person name="Noel B."/>
            <person name="Labadie K."/>
            <person name="Alberti A."/>
            <person name="Charles M."/>
            <person name="Arnaud D."/>
            <person name="Guo H."/>
            <person name="Daviaud C."/>
            <person name="Alamery S."/>
            <person name="Jabbari K."/>
            <person name="Zhao M."/>
            <person name="Edger P.P."/>
            <person name="Chelaifa H."/>
            <person name="Tack D."/>
            <person name="Lassalle G."/>
            <person name="Mestiri I."/>
            <person name="Schnel N."/>
            <person name="Le Paslier M.C."/>
            <person name="Fan G."/>
            <person name="Renault V."/>
            <person name="Bayer P.E."/>
            <person name="Golicz A.A."/>
            <person name="Manoli S."/>
            <person name="Lee T.H."/>
            <person name="Thi V.H."/>
            <person name="Chalabi S."/>
            <person name="Hu Q."/>
            <person name="Fan C."/>
            <person name="Tollenaere R."/>
            <person name="Lu Y."/>
            <person name="Battail C."/>
            <person name="Shen J."/>
            <person name="Sidebottom C.H."/>
            <person name="Wang X."/>
            <person name="Canaguier A."/>
            <person name="Chauveau A."/>
            <person name="Berard A."/>
            <person name="Deniot G."/>
            <person name="Guan M."/>
            <person name="Liu Z."/>
            <person name="Sun F."/>
            <person name="Lim Y.P."/>
            <person name="Lyons E."/>
            <person name="Town C.D."/>
            <person name="Bancroft I."/>
            <person name="Wang X."/>
            <person name="Meng J."/>
            <person name="Ma J."/>
            <person name="Pires J.C."/>
            <person name="King G.J."/>
            <person name="Brunel D."/>
            <person name="Delourme R."/>
            <person name="Renard M."/>
            <person name="Aury J.M."/>
            <person name="Adams K.L."/>
            <person name="Batley J."/>
            <person name="Snowdon R.J."/>
            <person name="Tost J."/>
            <person name="Edwards D."/>
            <person name="Zhou Y."/>
            <person name="Hua W."/>
            <person name="Sharpe A.G."/>
            <person name="Paterson A.H."/>
            <person name="Guan C."/>
            <person name="Wincker P."/>
        </authorList>
    </citation>
    <scope>NUCLEOTIDE SEQUENCE [LARGE SCALE GENOMIC DNA]</scope>
</reference>
<evidence type="ECO:0000313" key="2">
    <source>
        <dbReference type="EMBL" id="CAF1859748.1"/>
    </source>
</evidence>
<name>A0A078GQM9_BRANA</name>
<dbReference type="Proteomes" id="UP001295469">
    <property type="component" value="Chromosome C04"/>
</dbReference>
<feature type="region of interest" description="Disordered" evidence="1">
    <location>
        <begin position="234"/>
        <end position="297"/>
    </location>
</feature>
<dbReference type="PANTHER" id="PTHR47165:SF4">
    <property type="entry name" value="OS03G0429900 PROTEIN"/>
    <property type="match status" value="1"/>
</dbReference>
<dbReference type="EMBL" id="HG994368">
    <property type="protein sequence ID" value="CAF1859748.1"/>
    <property type="molecule type" value="Genomic_DNA"/>
</dbReference>
<dbReference type="Gene3D" id="2.40.50.140">
    <property type="entry name" value="Nucleic acid-binding proteins"/>
    <property type="match status" value="1"/>
</dbReference>
<accession>A0A078GQM9</accession>
<dbReference type="Gramene" id="CDY27686">
    <property type="protein sequence ID" value="CDY27686"/>
    <property type="gene ID" value="GSBRNA2T00038464001"/>
</dbReference>
<reference evidence="3" key="2">
    <citation type="submission" date="2014-06" db="EMBL/GenBank/DDBJ databases">
        <authorList>
            <person name="Genoscope - CEA"/>
        </authorList>
    </citation>
    <scope>NUCLEOTIDE SEQUENCE</scope>
</reference>
<dbReference type="AlphaFoldDB" id="A0A078GQM9"/>
<feature type="compositionally biased region" description="Basic residues" evidence="1">
    <location>
        <begin position="282"/>
        <end position="297"/>
    </location>
</feature>
<reference evidence="2" key="3">
    <citation type="submission" date="2021-01" db="EMBL/GenBank/DDBJ databases">
        <authorList>
            <consortium name="Genoscope - CEA"/>
            <person name="William W."/>
        </authorList>
    </citation>
    <scope>NUCLEOTIDE SEQUENCE</scope>
</reference>
<organism evidence="3">
    <name type="scientific">Brassica napus</name>
    <name type="common">Rape</name>
    <dbReference type="NCBI Taxonomy" id="3708"/>
    <lineage>
        <taxon>Eukaryota</taxon>
        <taxon>Viridiplantae</taxon>
        <taxon>Streptophyta</taxon>
        <taxon>Embryophyta</taxon>
        <taxon>Tracheophyta</taxon>
        <taxon>Spermatophyta</taxon>
        <taxon>Magnoliopsida</taxon>
        <taxon>eudicotyledons</taxon>
        <taxon>Gunneridae</taxon>
        <taxon>Pentapetalae</taxon>
        <taxon>rosids</taxon>
        <taxon>malvids</taxon>
        <taxon>Brassicales</taxon>
        <taxon>Brassicaceae</taxon>
        <taxon>Brassiceae</taxon>
        <taxon>Brassica</taxon>
    </lineage>
</organism>
<dbReference type="PaxDb" id="3708-A0A078GQM9"/>
<sequence>MKFGSHLLATVTRNEMTFVLPLCICNRRSYGFVLNSIDSLPHDVVFNALFCPERRWWFRISICLNSPPGRCIPSPDLMSLDVLRILSYMPHRRKLILSAPGEVLDLTWTRGWCYVACSKFSKKLQSTVSAFECVRCSNGNAAGVLRYRVELAVADDTAEGAFVCFDGVMARLHKLRASEASQMLTEGVNPEDSKVPMFIIDMEGKVSTYNFTAHHQTFTITRILKEHERVPVPDFVVDGGTDGDDADLPDGSPVPVESEAGDDSSDAAVSADAKPANDATRKRTRASTKAVKKARVV</sequence>
<dbReference type="PANTHER" id="PTHR47165">
    <property type="entry name" value="OS03G0429900 PROTEIN"/>
    <property type="match status" value="1"/>
</dbReference>